<dbReference type="SUPFAM" id="SSF54106">
    <property type="entry name" value="LysM domain"/>
    <property type="match status" value="1"/>
</dbReference>
<evidence type="ECO:0000259" key="1">
    <source>
        <dbReference type="PROSITE" id="PS51782"/>
    </source>
</evidence>
<sequence length="159" mass="17523">MAIINRKKIQLATLGVLCGAFILGLGSWLEYHSVKQPSSPQVFEGEREFRAPREKIVSYMVKEGDTPFSIAETFDISVDSVKWANNLTSDVILPGQNLQILPVTGIAHKVVNGDSVEDLALKYHTTPQKIIDYPFNKFADLETHSLVEGEVLIIPGGSI</sequence>
<dbReference type="Gene3D" id="3.10.350.10">
    <property type="entry name" value="LysM domain"/>
    <property type="match status" value="2"/>
</dbReference>
<organism evidence="2 3">
    <name type="scientific">Candidatus Gottesmanbacteria bacterium GW2011_GWA1_43_11</name>
    <dbReference type="NCBI Taxonomy" id="1618436"/>
    <lineage>
        <taxon>Bacteria</taxon>
        <taxon>Candidatus Gottesmaniibacteriota</taxon>
    </lineage>
</organism>
<proteinExistence type="predicted"/>
<reference evidence="2 3" key="1">
    <citation type="journal article" date="2015" name="Nature">
        <title>rRNA introns, odd ribosomes, and small enigmatic genomes across a large radiation of phyla.</title>
        <authorList>
            <person name="Brown C.T."/>
            <person name="Hug L.A."/>
            <person name="Thomas B.C."/>
            <person name="Sharon I."/>
            <person name="Castelle C.J."/>
            <person name="Singh A."/>
            <person name="Wilkins M.J."/>
            <person name="Williams K.H."/>
            <person name="Banfield J.F."/>
        </authorList>
    </citation>
    <scope>NUCLEOTIDE SEQUENCE [LARGE SCALE GENOMIC DNA]</scope>
</reference>
<dbReference type="Proteomes" id="UP000034543">
    <property type="component" value="Unassembled WGS sequence"/>
</dbReference>
<dbReference type="Pfam" id="PF01476">
    <property type="entry name" value="LysM"/>
    <property type="match status" value="2"/>
</dbReference>
<dbReference type="CDD" id="cd00118">
    <property type="entry name" value="LysM"/>
    <property type="match status" value="2"/>
</dbReference>
<evidence type="ECO:0000313" key="2">
    <source>
        <dbReference type="EMBL" id="KKS85135.1"/>
    </source>
</evidence>
<dbReference type="SMART" id="SM00257">
    <property type="entry name" value="LysM"/>
    <property type="match status" value="2"/>
</dbReference>
<accession>A0A0G1CH78</accession>
<comment type="caution">
    <text evidence="2">The sequence shown here is derived from an EMBL/GenBank/DDBJ whole genome shotgun (WGS) entry which is preliminary data.</text>
</comment>
<evidence type="ECO:0000313" key="3">
    <source>
        <dbReference type="Proteomes" id="UP000034543"/>
    </source>
</evidence>
<gene>
    <name evidence="2" type="ORF">UV59_C0010G0006</name>
</gene>
<feature type="domain" description="LysM" evidence="1">
    <location>
        <begin position="57"/>
        <end position="100"/>
    </location>
</feature>
<dbReference type="STRING" id="1618436.UV59_C0010G0006"/>
<dbReference type="PROSITE" id="PS51782">
    <property type="entry name" value="LYSM"/>
    <property type="match status" value="2"/>
</dbReference>
<dbReference type="PANTHER" id="PTHR33734:SF22">
    <property type="entry name" value="MEMBRANE-BOUND LYTIC MUREIN TRANSGLYCOSYLASE D"/>
    <property type="match status" value="1"/>
</dbReference>
<name>A0A0G1CH78_9BACT</name>
<dbReference type="InterPro" id="IPR036779">
    <property type="entry name" value="LysM_dom_sf"/>
</dbReference>
<dbReference type="InterPro" id="IPR018392">
    <property type="entry name" value="LysM"/>
</dbReference>
<dbReference type="AlphaFoldDB" id="A0A0G1CH78"/>
<dbReference type="PANTHER" id="PTHR33734">
    <property type="entry name" value="LYSM DOMAIN-CONTAINING GPI-ANCHORED PROTEIN 2"/>
    <property type="match status" value="1"/>
</dbReference>
<protein>
    <submittedName>
        <fullName evidence="2">Peptidase M23</fullName>
    </submittedName>
</protein>
<dbReference type="GO" id="GO:0008932">
    <property type="term" value="F:lytic endotransglycosylase activity"/>
    <property type="evidence" value="ECO:0007669"/>
    <property type="project" value="TreeGrafter"/>
</dbReference>
<dbReference type="EMBL" id="LCFB01000010">
    <property type="protein sequence ID" value="KKS85135.1"/>
    <property type="molecule type" value="Genomic_DNA"/>
</dbReference>
<feature type="domain" description="LysM" evidence="1">
    <location>
        <begin position="106"/>
        <end position="154"/>
    </location>
</feature>